<dbReference type="InterPro" id="IPR037026">
    <property type="entry name" value="Vgr_OB-fold_dom_sf"/>
</dbReference>
<dbReference type="Gene3D" id="2.40.50.230">
    <property type="entry name" value="Gp5 N-terminal domain"/>
    <property type="match status" value="1"/>
</dbReference>
<accession>A0ABR7A9G8</accession>
<dbReference type="EMBL" id="JACOGD010000011">
    <property type="protein sequence ID" value="MBC3933459.1"/>
    <property type="molecule type" value="Genomic_DNA"/>
</dbReference>
<dbReference type="SUPFAM" id="SSF69279">
    <property type="entry name" value="Phage tail proteins"/>
    <property type="match status" value="2"/>
</dbReference>
<dbReference type="NCBIfam" id="TIGR01646">
    <property type="entry name" value="vgr_GE"/>
    <property type="match status" value="1"/>
</dbReference>
<feature type="domain" description="Putative type VI secretion system Rhs element associated Vgr" evidence="5">
    <location>
        <begin position="558"/>
        <end position="663"/>
    </location>
</feature>
<feature type="region of interest" description="Disordered" evidence="2">
    <location>
        <begin position="300"/>
        <end position="319"/>
    </location>
</feature>
<sequence length="969" mass="105644">MPQLFHHPRALSISGPAVTAGGLAGFSPLSLCGSDGINTLFSYTLRLQSSDVTGVADLGLSAKPGTAFHPDQVIGKEITCHIELEGRGSFVSGLPGGAVVNLGAGVRELSAVVTAARFVGLDSRHAVIECTLQPWLHLASLSSDCKVFQNQTPVDTILAVLADYPFAVERRLIERYPLRDYCVQYNETDLEFVVRLMQEWGINYHFEHSAGVHRLILSDHNAAFRSASAAYVTLPYYPPGHKTDRDYIHAFSPEHRLTSGSVASRDYDYTRPEASLDAGFSDARPTGHANQEVYLWRDANTGSNYSQPNAGSDNALNQTEPQGDYLARIRLQERRQHGQRATGSAYLRGLAPGMSFTLTDYPQAAANIEYLILHTTFSLQNVSEDTQRNLQNNLQHHVLNVDTNHQAGLWQIQTDFHVQPSNCILRPALTQAKPRSLGPEVARVTGPDPDTAANNLYTDVYGRIKIQFPWDRYGKRNHNSSCWVRVAQAWAGNQLGQLSIPRIGQEVLISFIGGDPDQPICSGSLHNQNNLPPWQLPSQQALTGLRSRELTAGGGNASAGRSNHLILDDTAEQIQLQLKSDHQHSQLSLGHITRIDNNRGRQDPRGQGFELRTDGHGAVRAKDGILISSEARPQAQQHHTSLNESAQRLQHAHNLHASLADAAQQAGAQEASDQPQVAQDLEQQNAEIAGTANTNTNKASNTSSTNQNHFPEFSQPHILLTSPAGIASTTAGSTQQHSAAQHAITAEQHISLSSGHSLLASARKAIRLFAYKAGMKLIAANGDVDIKALQQNLHLLAKLDIRYDADHIHITGAKQVVINGGGSYTKFDTNIEDGTTGSRTVHAASHRRSGPKNQALPLTDQRIALPDESELLLNLTSHGQHSRSFAHEPYQVYKSGTKIASGVSDAFGQILIKNHSNDTTSYQIRLSDGTVFDIPVHTQLARVYEHQLSNQGQRGSLMQKPDNATSGET</sequence>
<dbReference type="Gene3D" id="3.55.50.10">
    <property type="entry name" value="Baseplate protein-like domains"/>
    <property type="match status" value="1"/>
</dbReference>
<proteinExistence type="inferred from homology"/>
<comment type="similarity">
    <text evidence="1">Belongs to the VgrG protein family.</text>
</comment>
<dbReference type="RefSeq" id="WP_186905034.1">
    <property type="nucleotide sequence ID" value="NZ_JACOGD010000011.1"/>
</dbReference>
<dbReference type="Pfam" id="PF10106">
    <property type="entry name" value="DUF2345"/>
    <property type="match status" value="1"/>
</dbReference>
<keyword evidence="7" id="KW-1185">Reference proteome</keyword>
<dbReference type="InterPro" id="IPR028244">
    <property type="entry name" value="T6SS_Rhs_Vgr_dom"/>
</dbReference>
<comment type="caution">
    <text evidence="6">The sequence shown here is derived from an EMBL/GenBank/DDBJ whole genome shotgun (WGS) entry which is preliminary data.</text>
</comment>
<evidence type="ECO:0000259" key="5">
    <source>
        <dbReference type="Pfam" id="PF13296"/>
    </source>
</evidence>
<dbReference type="SUPFAM" id="SSF69255">
    <property type="entry name" value="gp5 N-terminal domain-like"/>
    <property type="match status" value="1"/>
</dbReference>
<evidence type="ECO:0000256" key="1">
    <source>
        <dbReference type="ARBA" id="ARBA00005558"/>
    </source>
</evidence>
<dbReference type="InterPro" id="IPR006533">
    <property type="entry name" value="T6SS_Vgr_RhsGE"/>
</dbReference>
<dbReference type="Gene3D" id="2.30.110.50">
    <property type="match status" value="1"/>
</dbReference>
<evidence type="ECO:0000313" key="7">
    <source>
        <dbReference type="Proteomes" id="UP000654304"/>
    </source>
</evidence>
<evidence type="ECO:0000313" key="6">
    <source>
        <dbReference type="EMBL" id="MBC3933459.1"/>
    </source>
</evidence>
<feature type="region of interest" description="Disordered" evidence="2">
    <location>
        <begin position="582"/>
        <end position="617"/>
    </location>
</feature>
<evidence type="ECO:0000256" key="2">
    <source>
        <dbReference type="SAM" id="MobiDB-lite"/>
    </source>
</evidence>
<dbReference type="InterPro" id="IPR017847">
    <property type="entry name" value="T6SS_RhsGE_Vgr_subset"/>
</dbReference>
<feature type="region of interest" description="Disordered" evidence="2">
    <location>
        <begin position="950"/>
        <end position="969"/>
    </location>
</feature>
<dbReference type="NCBIfam" id="TIGR03361">
    <property type="entry name" value="VI_Rhs_Vgr"/>
    <property type="match status" value="1"/>
</dbReference>
<dbReference type="Pfam" id="PF04717">
    <property type="entry name" value="Phage_base_V"/>
    <property type="match status" value="1"/>
</dbReference>
<protein>
    <submittedName>
        <fullName evidence="6">Type VI secretion system tip protein VgrG</fullName>
    </submittedName>
</protein>
<dbReference type="Pfam" id="PF05954">
    <property type="entry name" value="Phage_GPD"/>
    <property type="match status" value="1"/>
</dbReference>
<feature type="domain" description="DUF2345" evidence="4">
    <location>
        <begin position="706"/>
        <end position="852"/>
    </location>
</feature>
<dbReference type="SUPFAM" id="SSF69349">
    <property type="entry name" value="Phage fibre proteins"/>
    <property type="match status" value="1"/>
</dbReference>
<feature type="compositionally biased region" description="Basic and acidic residues" evidence="2">
    <location>
        <begin position="593"/>
        <end position="604"/>
    </location>
</feature>
<dbReference type="Pfam" id="PF13296">
    <property type="entry name" value="T6SS_Vgr"/>
    <property type="match status" value="1"/>
</dbReference>
<feature type="domain" description="Gp5/Type VI secretion system Vgr protein OB-fold" evidence="3">
    <location>
        <begin position="459"/>
        <end position="526"/>
    </location>
</feature>
<evidence type="ECO:0000259" key="3">
    <source>
        <dbReference type="Pfam" id="PF04717"/>
    </source>
</evidence>
<dbReference type="Proteomes" id="UP000654304">
    <property type="component" value="Unassembled WGS sequence"/>
</dbReference>
<name>A0ABR7A9G8_9BURK</name>
<organism evidence="6 7">
    <name type="scientific">Undibacterium curvum</name>
    <dbReference type="NCBI Taxonomy" id="2762294"/>
    <lineage>
        <taxon>Bacteria</taxon>
        <taxon>Pseudomonadati</taxon>
        <taxon>Pseudomonadota</taxon>
        <taxon>Betaproteobacteria</taxon>
        <taxon>Burkholderiales</taxon>
        <taxon>Oxalobacteraceae</taxon>
        <taxon>Undibacterium</taxon>
    </lineage>
</organism>
<dbReference type="Gene3D" id="4.10.220.110">
    <property type="match status" value="1"/>
</dbReference>
<reference evidence="6 7" key="1">
    <citation type="submission" date="2020-08" db="EMBL/GenBank/DDBJ databases">
        <title>Novel species isolated from subtropical streams in China.</title>
        <authorList>
            <person name="Lu H."/>
        </authorList>
    </citation>
    <scope>NUCLEOTIDE SEQUENCE [LARGE SCALE GENOMIC DNA]</scope>
    <source>
        <strain evidence="6 7">CY22W</strain>
    </source>
</reference>
<gene>
    <name evidence="6" type="primary">tssI</name>
    <name evidence="6" type="ORF">H8K43_17405</name>
</gene>
<dbReference type="InterPro" id="IPR006531">
    <property type="entry name" value="Gp5/Vgr_OB"/>
</dbReference>
<evidence type="ECO:0000259" key="4">
    <source>
        <dbReference type="Pfam" id="PF10106"/>
    </source>
</evidence>
<dbReference type="InterPro" id="IPR018769">
    <property type="entry name" value="VgrG2_DUF2345"/>
</dbReference>